<proteinExistence type="predicted"/>
<accession>A0ACB9LX84</accession>
<gene>
    <name evidence="1" type="ORF">L6164_024293</name>
</gene>
<sequence length="311" mass="33355">MSTNGLLDTIYECLSQAVTESHETQKNALQTLGFITKVNPQNRAMLAQIDGAVPTLVALTNAPSPTIQTLSLLILFNLSLNPDLKLSLADTETIYVLNSRISPPTSPDSTKLASSLICSLAILDKNKAKFGVAGTVQLLVKAIASSSYDTDTDSHHLLSSLAELVQFHGNCTLAVRAGAVAVLLKVVESSASDNEDLAATSLTILGLLARFEEGLIALRKTDNIVDSMLNVLKGRSLSSKEGAAEILIRLFDDCEESIEQALMLPDFSTVLAGLSVRGSVTLRDKAQLLMNKMAELNLNVTDYVDHKLLFV</sequence>
<dbReference type="Proteomes" id="UP000828941">
    <property type="component" value="Chromosome 10"/>
</dbReference>
<dbReference type="EMBL" id="CM039435">
    <property type="protein sequence ID" value="KAI4316300.1"/>
    <property type="molecule type" value="Genomic_DNA"/>
</dbReference>
<comment type="caution">
    <text evidence="1">The sequence shown here is derived from an EMBL/GenBank/DDBJ whole genome shotgun (WGS) entry which is preliminary data.</text>
</comment>
<name>A0ACB9LX84_BAUVA</name>
<keyword evidence="2" id="KW-1185">Reference proteome</keyword>
<organism evidence="1 2">
    <name type="scientific">Bauhinia variegata</name>
    <name type="common">Purple orchid tree</name>
    <name type="synonym">Phanera variegata</name>
    <dbReference type="NCBI Taxonomy" id="167791"/>
    <lineage>
        <taxon>Eukaryota</taxon>
        <taxon>Viridiplantae</taxon>
        <taxon>Streptophyta</taxon>
        <taxon>Embryophyta</taxon>
        <taxon>Tracheophyta</taxon>
        <taxon>Spermatophyta</taxon>
        <taxon>Magnoliopsida</taxon>
        <taxon>eudicotyledons</taxon>
        <taxon>Gunneridae</taxon>
        <taxon>Pentapetalae</taxon>
        <taxon>rosids</taxon>
        <taxon>fabids</taxon>
        <taxon>Fabales</taxon>
        <taxon>Fabaceae</taxon>
        <taxon>Cercidoideae</taxon>
        <taxon>Cercideae</taxon>
        <taxon>Bauhiniinae</taxon>
        <taxon>Bauhinia</taxon>
    </lineage>
</organism>
<reference evidence="1 2" key="1">
    <citation type="journal article" date="2022" name="DNA Res.">
        <title>Chromosomal-level genome assembly of the orchid tree Bauhinia variegata (Leguminosae; Cercidoideae) supports the allotetraploid origin hypothesis of Bauhinia.</title>
        <authorList>
            <person name="Zhong Y."/>
            <person name="Chen Y."/>
            <person name="Zheng D."/>
            <person name="Pang J."/>
            <person name="Liu Y."/>
            <person name="Luo S."/>
            <person name="Meng S."/>
            <person name="Qian L."/>
            <person name="Wei D."/>
            <person name="Dai S."/>
            <person name="Zhou R."/>
        </authorList>
    </citation>
    <scope>NUCLEOTIDE SEQUENCE [LARGE SCALE GENOMIC DNA]</scope>
    <source>
        <strain evidence="1">BV-YZ2020</strain>
    </source>
</reference>
<evidence type="ECO:0000313" key="1">
    <source>
        <dbReference type="EMBL" id="KAI4316300.1"/>
    </source>
</evidence>
<protein>
    <submittedName>
        <fullName evidence="1">Uncharacterized protein</fullName>
    </submittedName>
</protein>
<evidence type="ECO:0000313" key="2">
    <source>
        <dbReference type="Proteomes" id="UP000828941"/>
    </source>
</evidence>